<reference evidence="2 3" key="1">
    <citation type="submission" date="2021-07" db="EMBL/GenBank/DDBJ databases">
        <authorList>
            <person name="Palmer J.M."/>
        </authorList>
    </citation>
    <scope>NUCLEOTIDE SEQUENCE [LARGE SCALE GENOMIC DNA]</scope>
    <source>
        <strain evidence="2 3">AT_MEX2019</strain>
        <tissue evidence="2">Muscle</tissue>
    </source>
</reference>
<keyword evidence="3" id="KW-1185">Reference proteome</keyword>
<gene>
    <name evidence="2" type="ORF">ATANTOWER_029319</name>
</gene>
<dbReference type="EMBL" id="JAHUTI010076403">
    <property type="protein sequence ID" value="MED6256574.1"/>
    <property type="molecule type" value="Genomic_DNA"/>
</dbReference>
<proteinExistence type="predicted"/>
<organism evidence="2 3">
    <name type="scientific">Ataeniobius toweri</name>
    <dbReference type="NCBI Taxonomy" id="208326"/>
    <lineage>
        <taxon>Eukaryota</taxon>
        <taxon>Metazoa</taxon>
        <taxon>Chordata</taxon>
        <taxon>Craniata</taxon>
        <taxon>Vertebrata</taxon>
        <taxon>Euteleostomi</taxon>
        <taxon>Actinopterygii</taxon>
        <taxon>Neopterygii</taxon>
        <taxon>Teleostei</taxon>
        <taxon>Neoteleostei</taxon>
        <taxon>Acanthomorphata</taxon>
        <taxon>Ovalentaria</taxon>
        <taxon>Atherinomorphae</taxon>
        <taxon>Cyprinodontiformes</taxon>
        <taxon>Goodeidae</taxon>
        <taxon>Ataeniobius</taxon>
    </lineage>
</organism>
<name>A0ABU7C403_9TELE</name>
<dbReference type="Proteomes" id="UP001345963">
    <property type="component" value="Unassembled WGS sequence"/>
</dbReference>
<evidence type="ECO:0000313" key="3">
    <source>
        <dbReference type="Proteomes" id="UP001345963"/>
    </source>
</evidence>
<protein>
    <submittedName>
        <fullName evidence="2">Uncharacterized protein</fullName>
    </submittedName>
</protein>
<feature type="region of interest" description="Disordered" evidence="1">
    <location>
        <begin position="1"/>
        <end position="39"/>
    </location>
</feature>
<evidence type="ECO:0000256" key="1">
    <source>
        <dbReference type="SAM" id="MobiDB-lite"/>
    </source>
</evidence>
<sequence>MQTEQQQGGAQQKEAVRRFLEDLRGTGSDPKINPRTPPSTLLVPLSSPVPPASASLLPCSNTGNKNSLCNTPSSLLCHAAFRNCGKNCRRAESYEKLKKIKIHITNEINMT</sequence>
<evidence type="ECO:0000313" key="2">
    <source>
        <dbReference type="EMBL" id="MED6256574.1"/>
    </source>
</evidence>
<feature type="compositionally biased region" description="Basic and acidic residues" evidence="1">
    <location>
        <begin position="14"/>
        <end position="24"/>
    </location>
</feature>
<feature type="compositionally biased region" description="Low complexity" evidence="1">
    <location>
        <begin position="1"/>
        <end position="13"/>
    </location>
</feature>
<accession>A0ABU7C403</accession>
<comment type="caution">
    <text evidence="2">The sequence shown here is derived from an EMBL/GenBank/DDBJ whole genome shotgun (WGS) entry which is preliminary data.</text>
</comment>